<accession>A0ABN3F917</accession>
<proteinExistence type="predicted"/>
<feature type="region of interest" description="Disordered" evidence="1">
    <location>
        <begin position="168"/>
        <end position="223"/>
    </location>
</feature>
<sequence>MNTGEPPLPVAIVAGLHTDARRSAVEEILRTVPGSVALHHDLSGATDRSVRRTVRDATGPLDSGEAPLTNDCACCALRADLVPELLRPAAGGGHRLAVVELWDSVEPQAMAELIAAEGAPLALTGVATADRAVLAQLTPGARHVRLGQGALGPALLGGFDVETPARPAEEVHLRPRKDPQPPGHPCDPPTAAPDSSRDQERPRDGPAALQLPLGRGGCLPPLG</sequence>
<protein>
    <recommendedName>
        <fullName evidence="4">Cobalamin biosynthesis protein CobW</fullName>
    </recommendedName>
</protein>
<name>A0ABN3F917_9ACTN</name>
<gene>
    <name evidence="2" type="ORF">GCM10010246_01200</name>
</gene>
<dbReference type="Proteomes" id="UP001500253">
    <property type="component" value="Unassembled WGS sequence"/>
</dbReference>
<dbReference type="EMBL" id="BAAASD010000001">
    <property type="protein sequence ID" value="GAA2324191.1"/>
    <property type="molecule type" value="Genomic_DNA"/>
</dbReference>
<evidence type="ECO:0008006" key="4">
    <source>
        <dbReference type="Google" id="ProtNLM"/>
    </source>
</evidence>
<feature type="compositionally biased region" description="Basic and acidic residues" evidence="1">
    <location>
        <begin position="168"/>
        <end position="179"/>
    </location>
</feature>
<feature type="compositionally biased region" description="Pro residues" evidence="1">
    <location>
        <begin position="180"/>
        <end position="191"/>
    </location>
</feature>
<organism evidence="2 3">
    <name type="scientific">Streptomyces cuspidosporus</name>
    <dbReference type="NCBI Taxonomy" id="66882"/>
    <lineage>
        <taxon>Bacteria</taxon>
        <taxon>Bacillati</taxon>
        <taxon>Actinomycetota</taxon>
        <taxon>Actinomycetes</taxon>
        <taxon>Kitasatosporales</taxon>
        <taxon>Streptomycetaceae</taxon>
        <taxon>Streptomyces</taxon>
    </lineage>
</organism>
<feature type="compositionally biased region" description="Basic and acidic residues" evidence="1">
    <location>
        <begin position="195"/>
        <end position="204"/>
    </location>
</feature>
<evidence type="ECO:0000313" key="2">
    <source>
        <dbReference type="EMBL" id="GAA2324191.1"/>
    </source>
</evidence>
<reference evidence="2 3" key="1">
    <citation type="journal article" date="2019" name="Int. J. Syst. Evol. Microbiol.">
        <title>The Global Catalogue of Microorganisms (GCM) 10K type strain sequencing project: providing services to taxonomists for standard genome sequencing and annotation.</title>
        <authorList>
            <consortium name="The Broad Institute Genomics Platform"/>
            <consortium name="The Broad Institute Genome Sequencing Center for Infectious Disease"/>
            <person name="Wu L."/>
            <person name="Ma J."/>
        </authorList>
    </citation>
    <scope>NUCLEOTIDE SEQUENCE [LARGE SCALE GENOMIC DNA]</scope>
    <source>
        <strain evidence="2 3">JCM 4316</strain>
    </source>
</reference>
<evidence type="ECO:0000313" key="3">
    <source>
        <dbReference type="Proteomes" id="UP001500253"/>
    </source>
</evidence>
<keyword evidence="3" id="KW-1185">Reference proteome</keyword>
<comment type="caution">
    <text evidence="2">The sequence shown here is derived from an EMBL/GenBank/DDBJ whole genome shotgun (WGS) entry which is preliminary data.</text>
</comment>
<evidence type="ECO:0000256" key="1">
    <source>
        <dbReference type="SAM" id="MobiDB-lite"/>
    </source>
</evidence>